<gene>
    <name evidence="2" type="ORF">OG549_00730</name>
</gene>
<proteinExistence type="inferred from homology"/>
<dbReference type="InterPro" id="IPR036689">
    <property type="entry name" value="ESAT-6-like_sf"/>
</dbReference>
<evidence type="ECO:0000313" key="2">
    <source>
        <dbReference type="EMBL" id="WTW59292.1"/>
    </source>
</evidence>
<dbReference type="SUPFAM" id="SSF140453">
    <property type="entry name" value="EsxAB dimer-like"/>
    <property type="match status" value="1"/>
</dbReference>
<dbReference type="EMBL" id="CP108318">
    <property type="protein sequence ID" value="WTW59292.1"/>
    <property type="molecule type" value="Genomic_DNA"/>
</dbReference>
<reference evidence="2" key="1">
    <citation type="submission" date="2022-10" db="EMBL/GenBank/DDBJ databases">
        <title>The complete genomes of actinobacterial strains from the NBC collection.</title>
        <authorList>
            <person name="Joergensen T.S."/>
            <person name="Alvarez Arevalo M."/>
            <person name="Sterndorff E.B."/>
            <person name="Faurdal D."/>
            <person name="Vuksanovic O."/>
            <person name="Mourched A.-S."/>
            <person name="Charusanti P."/>
            <person name="Shaw S."/>
            <person name="Blin K."/>
            <person name="Weber T."/>
        </authorList>
    </citation>
    <scope>NUCLEOTIDE SEQUENCE</scope>
    <source>
        <strain evidence="2">NBC_00003</strain>
    </source>
</reference>
<dbReference type="NCBIfam" id="TIGR03930">
    <property type="entry name" value="WXG100_ESAT6"/>
    <property type="match status" value="1"/>
</dbReference>
<name>A0AAU2UVV8_9ACTN</name>
<protein>
    <recommendedName>
        <fullName evidence="1">ESAT-6-like protein</fullName>
    </recommendedName>
</protein>
<dbReference type="Gene3D" id="1.10.287.1060">
    <property type="entry name" value="ESAT-6-like"/>
    <property type="match status" value="1"/>
</dbReference>
<organism evidence="2">
    <name type="scientific">Streptomyces sp. NBC_00003</name>
    <dbReference type="NCBI Taxonomy" id="2903608"/>
    <lineage>
        <taxon>Bacteria</taxon>
        <taxon>Bacillati</taxon>
        <taxon>Actinomycetota</taxon>
        <taxon>Actinomycetes</taxon>
        <taxon>Kitasatosporales</taxon>
        <taxon>Streptomycetaceae</taxon>
        <taxon>Streptomyces</taxon>
    </lineage>
</organism>
<dbReference type="Pfam" id="PF06013">
    <property type="entry name" value="WXG100"/>
    <property type="match status" value="1"/>
</dbReference>
<evidence type="ECO:0000256" key="1">
    <source>
        <dbReference type="RuleBase" id="RU362001"/>
    </source>
</evidence>
<dbReference type="AlphaFoldDB" id="A0AAU2UVV8"/>
<comment type="similarity">
    <text evidence="1">Belongs to the WXG100 family.</text>
</comment>
<sequence length="94" mass="10364">MTIRVTFAQLQSTQSDVQGTASKLQTELDDMKSLIAKLAGSYEGEASESWQRVQKDWESATQELHQIIDATQQALGSAAENYQAAEKKNVGMWG</sequence>
<dbReference type="InterPro" id="IPR010310">
    <property type="entry name" value="T7SS_ESAT-6-like"/>
</dbReference>
<accession>A0AAU2UVV8</accession>